<proteinExistence type="predicted"/>
<evidence type="ECO:0000256" key="1">
    <source>
        <dbReference type="SAM" id="MobiDB-lite"/>
    </source>
</evidence>
<gene>
    <name evidence="3" type="ORF">P154DRAFT_540157</name>
</gene>
<evidence type="ECO:0000313" key="4">
    <source>
        <dbReference type="Proteomes" id="UP000799779"/>
    </source>
</evidence>
<dbReference type="Proteomes" id="UP000799779">
    <property type="component" value="Unassembled WGS sequence"/>
</dbReference>
<feature type="region of interest" description="Disordered" evidence="1">
    <location>
        <begin position="60"/>
        <end position="128"/>
    </location>
</feature>
<dbReference type="EMBL" id="ML977687">
    <property type="protein sequence ID" value="KAF1993765.1"/>
    <property type="molecule type" value="Genomic_DNA"/>
</dbReference>
<feature type="signal peptide" evidence="2">
    <location>
        <begin position="1"/>
        <end position="19"/>
    </location>
</feature>
<accession>A0A6A5W3Q5</accession>
<organism evidence="3 4">
    <name type="scientific">Amniculicola lignicola CBS 123094</name>
    <dbReference type="NCBI Taxonomy" id="1392246"/>
    <lineage>
        <taxon>Eukaryota</taxon>
        <taxon>Fungi</taxon>
        <taxon>Dikarya</taxon>
        <taxon>Ascomycota</taxon>
        <taxon>Pezizomycotina</taxon>
        <taxon>Dothideomycetes</taxon>
        <taxon>Pleosporomycetidae</taxon>
        <taxon>Pleosporales</taxon>
        <taxon>Amniculicolaceae</taxon>
        <taxon>Amniculicola</taxon>
    </lineage>
</organism>
<evidence type="ECO:0000313" key="3">
    <source>
        <dbReference type="EMBL" id="KAF1993765.1"/>
    </source>
</evidence>
<keyword evidence="2" id="KW-0732">Signal</keyword>
<feature type="compositionally biased region" description="Basic residues" evidence="1">
    <location>
        <begin position="112"/>
        <end position="128"/>
    </location>
</feature>
<feature type="compositionally biased region" description="Basic and acidic residues" evidence="1">
    <location>
        <begin position="74"/>
        <end position="92"/>
    </location>
</feature>
<name>A0A6A5W3Q5_9PLEO</name>
<feature type="compositionally biased region" description="Basic and acidic residues" evidence="1">
    <location>
        <begin position="100"/>
        <end position="111"/>
    </location>
</feature>
<dbReference type="AlphaFoldDB" id="A0A6A5W3Q5"/>
<keyword evidence="4" id="KW-1185">Reference proteome</keyword>
<protein>
    <submittedName>
        <fullName evidence="3">Uncharacterized protein</fullName>
    </submittedName>
</protein>
<evidence type="ECO:0000256" key="2">
    <source>
        <dbReference type="SAM" id="SignalP"/>
    </source>
</evidence>
<reference evidence="3" key="1">
    <citation type="journal article" date="2020" name="Stud. Mycol.">
        <title>101 Dothideomycetes genomes: a test case for predicting lifestyles and emergence of pathogens.</title>
        <authorList>
            <person name="Haridas S."/>
            <person name="Albert R."/>
            <person name="Binder M."/>
            <person name="Bloem J."/>
            <person name="Labutti K."/>
            <person name="Salamov A."/>
            <person name="Andreopoulos B."/>
            <person name="Baker S."/>
            <person name="Barry K."/>
            <person name="Bills G."/>
            <person name="Bluhm B."/>
            <person name="Cannon C."/>
            <person name="Castanera R."/>
            <person name="Culley D."/>
            <person name="Daum C."/>
            <person name="Ezra D."/>
            <person name="Gonzalez J."/>
            <person name="Henrissat B."/>
            <person name="Kuo A."/>
            <person name="Liang C."/>
            <person name="Lipzen A."/>
            <person name="Lutzoni F."/>
            <person name="Magnuson J."/>
            <person name="Mondo S."/>
            <person name="Nolan M."/>
            <person name="Ohm R."/>
            <person name="Pangilinan J."/>
            <person name="Park H.-J."/>
            <person name="Ramirez L."/>
            <person name="Alfaro M."/>
            <person name="Sun H."/>
            <person name="Tritt A."/>
            <person name="Yoshinaga Y."/>
            <person name="Zwiers L.-H."/>
            <person name="Turgeon B."/>
            <person name="Goodwin S."/>
            <person name="Spatafora J."/>
            <person name="Crous P."/>
            <person name="Grigoriev I."/>
        </authorList>
    </citation>
    <scope>NUCLEOTIDE SEQUENCE</scope>
    <source>
        <strain evidence="3">CBS 123094</strain>
    </source>
</reference>
<sequence>MHLFNLLAVALVAQLGTQAYPLGRKIQMETHTSWIAPSERRGMPFPGRAVVATRTRESVYETHTGTPDNGLLQDRADGDRLNGFEHEEREATDGPGIRYAYHDQRRREWRNPYKRRHNRGRGRAHGRH</sequence>
<feature type="chain" id="PRO_5025543194" evidence="2">
    <location>
        <begin position="20"/>
        <end position="128"/>
    </location>
</feature>